<organism evidence="2 3">
    <name type="scientific">Candidatus Buchananbacteria bacterium RIFCSPHIGHO2_01_FULL_39_8</name>
    <dbReference type="NCBI Taxonomy" id="1797533"/>
    <lineage>
        <taxon>Bacteria</taxon>
        <taxon>Candidatus Buchananiibacteriota</taxon>
    </lineage>
</organism>
<feature type="domain" description="Transcobalamin-like C-terminal" evidence="1">
    <location>
        <begin position="69"/>
        <end position="144"/>
    </location>
</feature>
<dbReference type="STRING" id="1797533.A2731_02140"/>
<name>A0A1G1Y128_9BACT</name>
<accession>A0A1G1Y128</accession>
<gene>
    <name evidence="2" type="ORF">A2731_02140</name>
</gene>
<dbReference type="Pfam" id="PF14478">
    <property type="entry name" value="DUF4430"/>
    <property type="match status" value="1"/>
</dbReference>
<proteinExistence type="predicted"/>
<evidence type="ECO:0000313" key="2">
    <source>
        <dbReference type="EMBL" id="OGY46029.1"/>
    </source>
</evidence>
<dbReference type="Gene3D" id="2.170.130.30">
    <property type="match status" value="1"/>
</dbReference>
<reference evidence="2 3" key="1">
    <citation type="journal article" date="2016" name="Nat. Commun.">
        <title>Thousands of microbial genomes shed light on interconnected biogeochemical processes in an aquifer system.</title>
        <authorList>
            <person name="Anantharaman K."/>
            <person name="Brown C.T."/>
            <person name="Hug L.A."/>
            <person name="Sharon I."/>
            <person name="Castelle C.J."/>
            <person name="Probst A.J."/>
            <person name="Thomas B.C."/>
            <person name="Singh A."/>
            <person name="Wilkins M.J."/>
            <person name="Karaoz U."/>
            <person name="Brodie E.L."/>
            <person name="Williams K.H."/>
            <person name="Hubbard S.S."/>
            <person name="Banfield J.F."/>
        </authorList>
    </citation>
    <scope>NUCLEOTIDE SEQUENCE [LARGE SCALE GENOMIC DNA]</scope>
</reference>
<dbReference type="Proteomes" id="UP000176241">
    <property type="component" value="Unassembled WGS sequence"/>
</dbReference>
<evidence type="ECO:0000259" key="1">
    <source>
        <dbReference type="Pfam" id="PF14478"/>
    </source>
</evidence>
<protein>
    <recommendedName>
        <fullName evidence="1">Transcobalamin-like C-terminal domain-containing protein</fullName>
    </recommendedName>
</protein>
<evidence type="ECO:0000313" key="3">
    <source>
        <dbReference type="Proteomes" id="UP000176241"/>
    </source>
</evidence>
<dbReference type="InterPro" id="IPR027954">
    <property type="entry name" value="Transcobalamin-like_C"/>
</dbReference>
<comment type="caution">
    <text evidence="2">The sequence shown here is derived from an EMBL/GenBank/DDBJ whole genome shotgun (WGS) entry which is preliminary data.</text>
</comment>
<dbReference type="EMBL" id="MHIC01000005">
    <property type="protein sequence ID" value="OGY46029.1"/>
    <property type="molecule type" value="Genomic_DNA"/>
</dbReference>
<sequence>MRLMAKLIIIIAVFLAGFYVGHNQIWEPTLPINTNQEEEVSEQTVSLMFDFGNGEVKTFDDITIEGQPTVFDVLKRVTAENDIEFLYKDYGSDLGVFIESINNVGNNTSLDRFWQYWVNNQYAKIGASSYRLKPGDVIEWKYTKGQFNS</sequence>
<dbReference type="AlphaFoldDB" id="A0A1G1Y128"/>